<comment type="caution">
    <text evidence="2">The sequence shown here is derived from an EMBL/GenBank/DDBJ whole genome shotgun (WGS) entry which is preliminary data.</text>
</comment>
<dbReference type="RefSeq" id="WP_132142908.1">
    <property type="nucleotide sequence ID" value="NZ_SMCS01000003.1"/>
</dbReference>
<evidence type="ECO:0000313" key="3">
    <source>
        <dbReference type="Proteomes" id="UP000295645"/>
    </source>
</evidence>
<dbReference type="InterPro" id="IPR055247">
    <property type="entry name" value="InsJ-like_HTH"/>
</dbReference>
<dbReference type="SUPFAM" id="SSF48295">
    <property type="entry name" value="TrpR-like"/>
    <property type="match status" value="1"/>
</dbReference>
<protein>
    <submittedName>
        <fullName evidence="2">Helix-turn-helix protein</fullName>
    </submittedName>
</protein>
<proteinExistence type="predicted"/>
<keyword evidence="3" id="KW-1185">Reference proteome</keyword>
<dbReference type="EMBL" id="SMCS01000003">
    <property type="protein sequence ID" value="TCV94518.1"/>
    <property type="molecule type" value="Genomic_DNA"/>
</dbReference>
<feature type="domain" description="Insertion element IS150 protein InsJ-like helix-turn-helix" evidence="1">
    <location>
        <begin position="32"/>
        <end position="81"/>
    </location>
</feature>
<evidence type="ECO:0000259" key="1">
    <source>
        <dbReference type="Pfam" id="PF13518"/>
    </source>
</evidence>
<dbReference type="InterPro" id="IPR010921">
    <property type="entry name" value="Trp_repressor/repl_initiator"/>
</dbReference>
<name>A0A4R3YS53_9GAMM</name>
<feature type="non-terminal residue" evidence="2">
    <location>
        <position position="82"/>
    </location>
</feature>
<dbReference type="OrthoDB" id="5941211at2"/>
<evidence type="ECO:0000313" key="2">
    <source>
        <dbReference type="EMBL" id="TCV94518.1"/>
    </source>
</evidence>
<dbReference type="GO" id="GO:0043565">
    <property type="term" value="F:sequence-specific DNA binding"/>
    <property type="evidence" value="ECO:0007669"/>
    <property type="project" value="InterPro"/>
</dbReference>
<dbReference type="AlphaFoldDB" id="A0A4R3YS53"/>
<accession>A0A4R3YS53</accession>
<gene>
    <name evidence="2" type="ORF">EC912_1031</name>
</gene>
<dbReference type="Pfam" id="PF13518">
    <property type="entry name" value="HTH_28"/>
    <property type="match status" value="1"/>
</dbReference>
<organism evidence="2 3">
    <name type="scientific">Luteibacter rhizovicinus</name>
    <dbReference type="NCBI Taxonomy" id="242606"/>
    <lineage>
        <taxon>Bacteria</taxon>
        <taxon>Pseudomonadati</taxon>
        <taxon>Pseudomonadota</taxon>
        <taxon>Gammaproteobacteria</taxon>
        <taxon>Lysobacterales</taxon>
        <taxon>Rhodanobacteraceae</taxon>
        <taxon>Luteibacter</taxon>
    </lineage>
</organism>
<sequence length="82" mass="9382">MCQDMVYTSTAKLWRSEAQPMPWKETSSMSLRTELVAAAKQPGQSIAELSCRFGVSRTTAYKWLGRDQAHEPLADRSRRPHR</sequence>
<dbReference type="Proteomes" id="UP000295645">
    <property type="component" value="Unassembled WGS sequence"/>
</dbReference>
<reference evidence="2 3" key="1">
    <citation type="submission" date="2019-03" db="EMBL/GenBank/DDBJ databases">
        <title>Above-ground endophytic microbial communities from plants in different locations in the United States.</title>
        <authorList>
            <person name="Frank C."/>
        </authorList>
    </citation>
    <scope>NUCLEOTIDE SEQUENCE [LARGE SCALE GENOMIC DNA]</scope>
    <source>
        <strain evidence="2 3">LP_13_YM</strain>
    </source>
</reference>